<organism evidence="1 2">
    <name type="scientific">Miniphocaeibacter halophilus</name>
    <dbReference type="NCBI Taxonomy" id="2931922"/>
    <lineage>
        <taxon>Bacteria</taxon>
        <taxon>Bacillati</taxon>
        <taxon>Bacillota</taxon>
        <taxon>Tissierellia</taxon>
        <taxon>Tissierellales</taxon>
        <taxon>Peptoniphilaceae</taxon>
        <taxon>Miniphocaeibacter</taxon>
    </lineage>
</organism>
<evidence type="ECO:0000313" key="2">
    <source>
        <dbReference type="Proteomes" id="UP000595814"/>
    </source>
</evidence>
<proteinExistence type="predicted"/>
<sequence length="217" mass="23553">MSSFLSFIIANKNMIGKAIGQHLLISIVALSLGIAVALPVGILLTRNKKIANIVLNIFNVINTIPSLVLLGFAMIILGLGFVPAVAVLFLYSLLPIMRNTYTGINTIEPKYIKAARGMGMNRHEMLINIQIPLALPSIITGIRISIIYIISWATLSAFIGAGGLGDLIWSGLQAYNYNMIFAGALPATILALIANLLLTLAEKRAREFSHGKRRNRK</sequence>
<gene>
    <name evidence="1" type="ORF">JFY71_04090</name>
</gene>
<dbReference type="EMBL" id="CP066744">
    <property type="protein sequence ID" value="QQK08729.1"/>
    <property type="molecule type" value="Genomic_DNA"/>
</dbReference>
<accession>A0AC61MWC5</accession>
<protein>
    <submittedName>
        <fullName evidence="1">ABC transporter permease</fullName>
    </submittedName>
</protein>
<dbReference type="Proteomes" id="UP000595814">
    <property type="component" value="Chromosome"/>
</dbReference>
<evidence type="ECO:0000313" key="1">
    <source>
        <dbReference type="EMBL" id="QQK08729.1"/>
    </source>
</evidence>
<reference evidence="1 2" key="1">
    <citation type="journal article" date="2022" name="Int. J. Syst. Evol. Microbiol.">
        <title>Miniphocaeibacter halophilus sp. nov., an ammonium-tolerant acetate-producing bacterium isolated from a biogas system.</title>
        <authorList>
            <person name="Schnurer A."/>
            <person name="Singh A."/>
            <person name="Bi S."/>
            <person name="Qiao W."/>
            <person name="Westerholm M."/>
        </authorList>
    </citation>
    <scope>NUCLEOTIDE SEQUENCE [LARGE SCALE GENOMIC DNA]</scope>
    <source>
        <strain evidence="1 2">AMB_01</strain>
    </source>
</reference>
<name>A0AC61MWC5_9FIRM</name>
<keyword evidence="2" id="KW-1185">Reference proteome</keyword>